<dbReference type="Gene3D" id="3.10.120.10">
    <property type="entry name" value="Cytochrome b5-like heme/steroid binding domain"/>
    <property type="match status" value="1"/>
</dbReference>
<evidence type="ECO:0000256" key="3">
    <source>
        <dbReference type="ARBA" id="ARBA00023004"/>
    </source>
</evidence>
<dbReference type="InterPro" id="IPR005804">
    <property type="entry name" value="FA_desaturase_dom"/>
</dbReference>
<keyword evidence="4" id="KW-1133">Transmembrane helix</keyword>
<dbReference type="Pfam" id="PF00173">
    <property type="entry name" value="Cyt-b5"/>
    <property type="match status" value="1"/>
</dbReference>
<evidence type="ECO:0000313" key="6">
    <source>
        <dbReference type="EMBL" id="KAK7068825.1"/>
    </source>
</evidence>
<dbReference type="PROSITE" id="PS00191">
    <property type="entry name" value="CYTOCHROME_B5_1"/>
    <property type="match status" value="1"/>
</dbReference>
<dbReference type="GO" id="GO:0020037">
    <property type="term" value="F:heme binding"/>
    <property type="evidence" value="ECO:0007669"/>
    <property type="project" value="UniProtKB-UniRule"/>
</dbReference>
<feature type="domain" description="Cytochrome b5 heme-binding" evidence="5">
    <location>
        <begin position="63"/>
        <end position="118"/>
    </location>
</feature>
<keyword evidence="7" id="KW-1185">Reference proteome</keyword>
<comment type="caution">
    <text evidence="6">The sequence shown here is derived from an EMBL/GenBank/DDBJ whole genome shotgun (WGS) entry which is preliminary data.</text>
</comment>
<comment type="similarity">
    <text evidence="4">Belongs to the cytochrome b5 family.</text>
</comment>
<reference evidence="6 7" key="1">
    <citation type="submission" date="2023-11" db="EMBL/GenBank/DDBJ databases">
        <title>Halocaridina rubra genome assembly.</title>
        <authorList>
            <person name="Smith C."/>
        </authorList>
    </citation>
    <scope>NUCLEOTIDE SEQUENCE [LARGE SCALE GENOMIC DNA]</scope>
    <source>
        <strain evidence="6">EP-1</strain>
        <tissue evidence="6">Whole</tissue>
    </source>
</reference>
<gene>
    <name evidence="6" type="ORF">SK128_014906</name>
</gene>
<keyword evidence="4" id="KW-0812">Transmembrane</keyword>
<dbReference type="InterPro" id="IPR001199">
    <property type="entry name" value="Cyt_B5-like_heme/steroid-bd"/>
</dbReference>
<dbReference type="InterPro" id="IPR053100">
    <property type="entry name" value="Cytochrome_b5-related"/>
</dbReference>
<keyword evidence="1 4" id="KW-0349">Heme</keyword>
<keyword evidence="4" id="KW-0472">Membrane</keyword>
<feature type="transmembrane region" description="Helical" evidence="4">
    <location>
        <begin position="179"/>
        <end position="199"/>
    </location>
</feature>
<dbReference type="InterPro" id="IPR018506">
    <property type="entry name" value="Cyt_B5_heme-BS"/>
</dbReference>
<comment type="caution">
    <text evidence="4">Lacks conserved residue(s) required for the propagation of feature annotation.</text>
</comment>
<evidence type="ECO:0000256" key="1">
    <source>
        <dbReference type="ARBA" id="ARBA00022617"/>
    </source>
</evidence>
<feature type="transmembrane region" description="Helical" evidence="4">
    <location>
        <begin position="298"/>
        <end position="323"/>
    </location>
</feature>
<evidence type="ECO:0000256" key="2">
    <source>
        <dbReference type="ARBA" id="ARBA00022723"/>
    </source>
</evidence>
<evidence type="ECO:0000256" key="4">
    <source>
        <dbReference type="RuleBase" id="RU362121"/>
    </source>
</evidence>
<feature type="transmembrane region" description="Helical" evidence="4">
    <location>
        <begin position="155"/>
        <end position="173"/>
    </location>
</feature>
<dbReference type="PROSITE" id="PS50255">
    <property type="entry name" value="CYTOCHROME_B5_2"/>
    <property type="match status" value="1"/>
</dbReference>
<sequence length="453" mass="52458">MPPCDPESKVCENGVKNQQSFWNTPGTSGFRKYPTFREQGVKSPDRWLEGKRIDDDIGPYWRVHDKLYDLSSFIEKHPGGRDWLLATRGTDVTELFESSHISLAPEALLAKFYVKDAEKPRNSPFTFREDGFYKKFKSKVRPILQKVGTGPSRKMLMIMDGITTVFITLTLIATITQSAFIASIAGITLSLASIASHNFSHQRDNWRMYVIDLSMLCSYDWRITHVLSHHPFPNTFYDLEVARLEPVLVLLPDPGKNLMQRFGCRIYEYLIYPIHFYLNALKKYYLIIRGEEQFRPELLLPGLELVVMALIAPSIWGAIWIWFVVHTSNSCFWAAIALVLSHHHPDAYHEGDRQREDLDWGLCQLDATRDRAEIVGNLFLVVTTLGDHSLHHLLPTVDHSKLPYIYPVFFEMCKEYNIPYRFYSQWEMFLGKYRTLANNTPSTQLPGYKPHND</sequence>
<evidence type="ECO:0000259" key="5">
    <source>
        <dbReference type="PROSITE" id="PS50255"/>
    </source>
</evidence>
<accession>A0AAN8WYT3</accession>
<dbReference type="PANTHER" id="PTHR16740:SF1">
    <property type="entry name" value="CYTOCHROME B5-RELATED PROTEIN-RELATED"/>
    <property type="match status" value="1"/>
</dbReference>
<keyword evidence="3 4" id="KW-0408">Iron</keyword>
<dbReference type="SUPFAM" id="SSF55856">
    <property type="entry name" value="Cytochrome b5-like heme/steroid binding domain"/>
    <property type="match status" value="1"/>
</dbReference>
<dbReference type="InterPro" id="IPR036400">
    <property type="entry name" value="Cyt_B5-like_heme/steroid_sf"/>
</dbReference>
<dbReference type="GO" id="GO:0046872">
    <property type="term" value="F:metal ion binding"/>
    <property type="evidence" value="ECO:0007669"/>
    <property type="project" value="UniProtKB-UniRule"/>
</dbReference>
<evidence type="ECO:0000313" key="7">
    <source>
        <dbReference type="Proteomes" id="UP001381693"/>
    </source>
</evidence>
<keyword evidence="2 4" id="KW-0479">Metal-binding</keyword>
<proteinExistence type="inferred from homology"/>
<dbReference type="Pfam" id="PF00487">
    <property type="entry name" value="FA_desaturase"/>
    <property type="match status" value="1"/>
</dbReference>
<dbReference type="GO" id="GO:0006629">
    <property type="term" value="P:lipid metabolic process"/>
    <property type="evidence" value="ECO:0007669"/>
    <property type="project" value="InterPro"/>
</dbReference>
<organism evidence="6 7">
    <name type="scientific">Halocaridina rubra</name>
    <name type="common">Hawaiian red shrimp</name>
    <dbReference type="NCBI Taxonomy" id="373956"/>
    <lineage>
        <taxon>Eukaryota</taxon>
        <taxon>Metazoa</taxon>
        <taxon>Ecdysozoa</taxon>
        <taxon>Arthropoda</taxon>
        <taxon>Crustacea</taxon>
        <taxon>Multicrustacea</taxon>
        <taxon>Malacostraca</taxon>
        <taxon>Eumalacostraca</taxon>
        <taxon>Eucarida</taxon>
        <taxon>Decapoda</taxon>
        <taxon>Pleocyemata</taxon>
        <taxon>Caridea</taxon>
        <taxon>Atyoidea</taxon>
        <taxon>Atyidae</taxon>
        <taxon>Halocaridina</taxon>
    </lineage>
</organism>
<dbReference type="SMART" id="SM01117">
    <property type="entry name" value="Cyt-b5"/>
    <property type="match status" value="1"/>
</dbReference>
<dbReference type="PANTHER" id="PTHR16740">
    <property type="entry name" value="CYTOCHROME B5-RELATED PROTEIN-RELATED"/>
    <property type="match status" value="1"/>
</dbReference>
<dbReference type="AlphaFoldDB" id="A0AAN8WYT3"/>
<dbReference type="EMBL" id="JAXCGZ010017111">
    <property type="protein sequence ID" value="KAK7068825.1"/>
    <property type="molecule type" value="Genomic_DNA"/>
</dbReference>
<dbReference type="Proteomes" id="UP001381693">
    <property type="component" value="Unassembled WGS sequence"/>
</dbReference>
<protein>
    <recommendedName>
        <fullName evidence="5">Cytochrome b5 heme-binding domain-containing protein</fullName>
    </recommendedName>
</protein>
<name>A0AAN8WYT3_HALRR</name>